<name>A0ABW2GJH7_9ACTN</name>
<sequence>MRRHLPKGPNGSWKTGQRVPETGFWVDQNGLINHFEVGDTFPPTCTGFSRKSECAYRIRVEVAAQAS</sequence>
<dbReference type="EMBL" id="JBHSZO010000019">
    <property type="protein sequence ID" value="MFC7219209.1"/>
    <property type="molecule type" value="Genomic_DNA"/>
</dbReference>
<dbReference type="Proteomes" id="UP001596413">
    <property type="component" value="Unassembled WGS sequence"/>
</dbReference>
<organism evidence="1 2">
    <name type="scientific">Streptomyces polyrhachis</name>
    <dbReference type="NCBI Taxonomy" id="1282885"/>
    <lineage>
        <taxon>Bacteria</taxon>
        <taxon>Bacillati</taxon>
        <taxon>Actinomycetota</taxon>
        <taxon>Actinomycetes</taxon>
        <taxon>Kitasatosporales</taxon>
        <taxon>Streptomycetaceae</taxon>
        <taxon>Streptomyces</taxon>
    </lineage>
</organism>
<accession>A0ABW2GJH7</accession>
<evidence type="ECO:0000313" key="1">
    <source>
        <dbReference type="EMBL" id="MFC7219209.1"/>
    </source>
</evidence>
<gene>
    <name evidence="1" type="ORF">ACFQLX_13680</name>
</gene>
<protein>
    <submittedName>
        <fullName evidence="1">Uncharacterized protein</fullName>
    </submittedName>
</protein>
<proteinExistence type="predicted"/>
<comment type="caution">
    <text evidence="1">The sequence shown here is derived from an EMBL/GenBank/DDBJ whole genome shotgun (WGS) entry which is preliminary data.</text>
</comment>
<keyword evidence="2" id="KW-1185">Reference proteome</keyword>
<evidence type="ECO:0000313" key="2">
    <source>
        <dbReference type="Proteomes" id="UP001596413"/>
    </source>
</evidence>
<dbReference type="RefSeq" id="WP_386414778.1">
    <property type="nucleotide sequence ID" value="NZ_JBHSZO010000019.1"/>
</dbReference>
<reference evidence="2" key="1">
    <citation type="journal article" date="2019" name="Int. J. Syst. Evol. Microbiol.">
        <title>The Global Catalogue of Microorganisms (GCM) 10K type strain sequencing project: providing services to taxonomists for standard genome sequencing and annotation.</title>
        <authorList>
            <consortium name="The Broad Institute Genomics Platform"/>
            <consortium name="The Broad Institute Genome Sequencing Center for Infectious Disease"/>
            <person name="Wu L."/>
            <person name="Ma J."/>
        </authorList>
    </citation>
    <scope>NUCLEOTIDE SEQUENCE [LARGE SCALE GENOMIC DNA]</scope>
    <source>
        <strain evidence="2">CGMCC 1.13681</strain>
    </source>
</reference>